<dbReference type="EMBL" id="AE017348">
    <property type="protein sequence ID" value="ALO69506.1"/>
    <property type="molecule type" value="Genomic_DNA"/>
</dbReference>
<feature type="region of interest" description="Disordered" evidence="1">
    <location>
        <begin position="555"/>
        <end position="574"/>
    </location>
</feature>
<dbReference type="Gene3D" id="2.60.120.920">
    <property type="match status" value="1"/>
</dbReference>
<evidence type="ECO:0000256" key="1">
    <source>
        <dbReference type="SAM" id="MobiDB-lite"/>
    </source>
</evidence>
<dbReference type="InParanoid" id="A0A0S2M5S4"/>
<dbReference type="PROSITE" id="PS50188">
    <property type="entry name" value="B302_SPRY"/>
    <property type="match status" value="1"/>
</dbReference>
<feature type="compositionally biased region" description="Basic and acidic residues" evidence="1">
    <location>
        <begin position="210"/>
        <end position="222"/>
    </location>
</feature>
<dbReference type="PANTHER" id="PTHR12864">
    <property type="entry name" value="RAN BINDING PROTEIN 9-RELATED"/>
    <property type="match status" value="1"/>
</dbReference>
<feature type="region of interest" description="Disordered" evidence="1">
    <location>
        <begin position="701"/>
        <end position="784"/>
    </location>
</feature>
<dbReference type="GeneID" id="36393017"/>
<gene>
    <name evidence="3" type="ordered locus">CNH03255</name>
</gene>
<feature type="region of interest" description="Disordered" evidence="1">
    <location>
        <begin position="507"/>
        <end position="533"/>
    </location>
</feature>
<dbReference type="Proteomes" id="UP000002149">
    <property type="component" value="Chromosome 8"/>
</dbReference>
<feature type="compositionally biased region" description="Polar residues" evidence="1">
    <location>
        <begin position="148"/>
        <end position="158"/>
    </location>
</feature>
<dbReference type="PaxDb" id="214684-A0A0S2M5S4"/>
<feature type="compositionally biased region" description="Low complexity" evidence="1">
    <location>
        <begin position="126"/>
        <end position="141"/>
    </location>
</feature>
<feature type="region of interest" description="Disordered" evidence="1">
    <location>
        <begin position="97"/>
        <end position="158"/>
    </location>
</feature>
<sequence length="1429" mass="153361">MPPPENPPIDPFPPLRPTFSPVESRSASYAAVVRRNTNTNANTNINTNTDPSALTNTDTNTTGASSVERDTEERYSGESLSGRERVHPWRENIHPWRDRIMESSGNGNQRDMDGGMGNASGRVDGNTSINANISATSSSSAHSDALADTNSQTNNPSAPFTLREMLRNVQASSPAPATSSPAWASAPGSSQAPASRSTSRIGINGLPHVRHYDFNHPIRDGNGRNVGMIMRENDDRPSVSGLLSRMIDSSDSTSVSATAQNQSPNQNQNRSQTGAQTQSHDQSAYPPLPFNRPSAARRGPPIITDGSNRYALGSTPMAQGQEQQRNHFGPIYPLPLRNTNNTNINRDGNSGGNMTAAGEGDDNDVIVSFLPSPPRLFDSDGDSLHSLTDDEDDSNRVYEDGGDGRELWDEVEWMREVLDGDHASGSGAGVGAGGAGARNERSFPLRRPGLGSAQADGPTGQGADLQRGGFNRRRDYLDFLDHMVNLPNNSSIPSALHTHSHSHVQDLINDNLNTDPNRNTTTNTNVGSIAEGQAHGVSRPLEYALNISRSSSRAESRAAGLSPTNLGPIQAGVEPPVLVSSTSASSSRLSRGRRARSAGPDLDVDGRREGAEGGLSEDSPARKRSRTSASSSPSASSSLNGNTGSALSSSSSGASSSAQAQSRPRTGPARHFRPPYLSYSSLPIDTLLPLDLGFPQPPSSAHLTLSSHIHRPSPTLSPASLAANTETETGTESKAGSGRRVARESENIPPRPNIAPSDPRYPIIRPRITFSHPRPTRTDSDATSLMTTLPVPRGVGIFYWEAEVLAKGEEGFISVGWIAGLPTPVIIPEQKDSTNANVNASGSGSGSGSRTLNANTIPNTGGAGGHAGVPMRNMRRLVGWSKGSWGWHGDDGRLFAGQGMGERFSETWGEGDIVGLGLDQTTSTLFFTKNGKLVGSKTFPSLPSCCPPPPPSFSPSPFASHRHPVITKSTDTLLYPAVGLRSQGESVAVNLCGPFKYDIEAHVREVKERMSKEVGRVEVKRVSSVVDLVDDQDIAGTNAEQAEGFEEKCEGGKESEMKESIDTSRIGTPIHRISSATTPTSTTAPGPTSSNSQKLPPSAPLDPLRQTTTAFVLDYLNHHGHTKAEGTMRRAIGERNWIGASTSSSSSSSSVSNTHISNLITSDNIPMAKPNPTLQDFPTISSALLYLSNLIRKPFEERVPWPLWRELALLDEDSAQSREDMKGKGKRKGKGKERARGNDIRNVKYEADKTDGMEREELELEGSLLVYDFLHAAMFSAADHDSIEVDGEEGEREEQGADADARTIAIGRKIQKRLQRPSTSLPTSTSPAVLKPQLQADDWVIYAKEAFGAIVNPQGYSTSERWAHWRERLATRLEVFLRQRRGLPQISRLETAIIQTNAVIHALAQKRPNSGAAFVDVKEALGLNEAKGK</sequence>
<accession>A0A0S2M5S4</accession>
<dbReference type="InterPro" id="IPR013320">
    <property type="entry name" value="ConA-like_dom_sf"/>
</dbReference>
<dbReference type="VEuPathDB" id="FungiDB:CNH03255"/>
<feature type="compositionally biased region" description="Low complexity" evidence="1">
    <location>
        <begin position="1074"/>
        <end position="1092"/>
    </location>
</feature>
<feature type="region of interest" description="Disordered" evidence="1">
    <location>
        <begin position="420"/>
        <end position="468"/>
    </location>
</feature>
<feature type="region of interest" description="Disordered" evidence="1">
    <location>
        <begin position="1038"/>
        <end position="1103"/>
    </location>
</feature>
<feature type="compositionally biased region" description="Basic and acidic residues" evidence="1">
    <location>
        <begin position="1045"/>
        <end position="1062"/>
    </location>
</feature>
<feature type="compositionally biased region" description="Polar residues" evidence="1">
    <location>
        <begin position="714"/>
        <end position="734"/>
    </location>
</feature>
<feature type="compositionally biased region" description="Low complexity" evidence="1">
    <location>
        <begin position="36"/>
        <end position="49"/>
    </location>
</feature>
<feature type="region of interest" description="Disordered" evidence="1">
    <location>
        <begin position="834"/>
        <end position="854"/>
    </location>
</feature>
<feature type="compositionally biased region" description="Low complexity" evidence="1">
    <location>
        <begin position="509"/>
        <end position="525"/>
    </location>
</feature>
<dbReference type="InterPro" id="IPR043136">
    <property type="entry name" value="B30.2/SPRY_sf"/>
</dbReference>
<feature type="compositionally biased region" description="Low complexity" evidence="1">
    <location>
        <begin position="171"/>
        <end position="195"/>
    </location>
</feature>
<feature type="region of interest" description="Disordered" evidence="1">
    <location>
        <begin position="170"/>
        <end position="403"/>
    </location>
</feature>
<feature type="compositionally biased region" description="Basic and acidic residues" evidence="1">
    <location>
        <begin position="394"/>
        <end position="403"/>
    </location>
</feature>
<keyword evidence="4" id="KW-1185">Reference proteome</keyword>
<reference evidence="3 4" key="1">
    <citation type="journal article" date="2005" name="Science">
        <title>The genome of the basidiomycetous yeast and human pathogen Cryptococcus neoformans.</title>
        <authorList>
            <person name="Loftus B.J."/>
            <person name="Fung E."/>
            <person name="Roncaglia P."/>
            <person name="Rowley D."/>
            <person name="Amedeo P."/>
            <person name="Bruno D."/>
            <person name="Vamathevan J."/>
            <person name="Miranda M."/>
            <person name="Anderson I.J."/>
            <person name="Fraser J.A."/>
            <person name="Allen J.E."/>
            <person name="Bosdet I.E."/>
            <person name="Brent M.R."/>
            <person name="Chiu R."/>
            <person name="Doering T.L."/>
            <person name="Donlin M.J."/>
            <person name="D'Souza C.A."/>
            <person name="Fox D.S."/>
            <person name="Grinberg V."/>
            <person name="Fu J."/>
            <person name="Fukushima M."/>
            <person name="Haas B.J."/>
            <person name="Huang J.C."/>
            <person name="Janbon G."/>
            <person name="Jones S.J."/>
            <person name="Koo H.L."/>
            <person name="Krzywinski M.I."/>
            <person name="Kwon-Chung J.K."/>
            <person name="Lengeler K.B."/>
            <person name="Maiti R."/>
            <person name="Marra M.A."/>
            <person name="Marra R.E."/>
            <person name="Mathewson C.A."/>
            <person name="Mitchell T.G."/>
            <person name="Pertea M."/>
            <person name="Riggs F.R."/>
            <person name="Salzberg S.L."/>
            <person name="Schein J.E."/>
            <person name="Shvartsbeyn A."/>
            <person name="Shin H."/>
            <person name="Shumway M."/>
            <person name="Specht C.A."/>
            <person name="Suh B.B."/>
            <person name="Tenney A."/>
            <person name="Utterback T.R."/>
            <person name="Wickes B.L."/>
            <person name="Wortman J.R."/>
            <person name="Wye N.H."/>
            <person name="Kronstad J.W."/>
            <person name="Lodge J.K."/>
            <person name="Heitman J."/>
            <person name="Davis R.W."/>
            <person name="Fraser C.M."/>
            <person name="Hyman R.W."/>
        </authorList>
    </citation>
    <scope>NUCLEOTIDE SEQUENCE [LARGE SCALE GENOMIC DNA]</scope>
    <source>
        <strain evidence="4">JEC21 / ATCC MYA-565</strain>
    </source>
</reference>
<feature type="compositionally biased region" description="Gly residues" evidence="1">
    <location>
        <begin position="426"/>
        <end position="436"/>
    </location>
</feature>
<name>A0A0S2M5S4_CRYD1</name>
<dbReference type="GO" id="GO:0005737">
    <property type="term" value="C:cytoplasm"/>
    <property type="evidence" value="ECO:0000318"/>
    <property type="project" value="GO_Central"/>
</dbReference>
<dbReference type="SMART" id="SM00449">
    <property type="entry name" value="SPRY"/>
    <property type="match status" value="1"/>
</dbReference>
<dbReference type="Pfam" id="PF00622">
    <property type="entry name" value="SPRY"/>
    <property type="match status" value="1"/>
</dbReference>
<dbReference type="GO" id="GO:0005634">
    <property type="term" value="C:nucleus"/>
    <property type="evidence" value="ECO:0000318"/>
    <property type="project" value="GO_Central"/>
</dbReference>
<feature type="compositionally biased region" description="Low complexity" evidence="1">
    <location>
        <begin position="334"/>
        <end position="346"/>
    </location>
</feature>
<dbReference type="InterPro" id="IPR001870">
    <property type="entry name" value="B30.2/SPRY"/>
</dbReference>
<evidence type="ECO:0000313" key="4">
    <source>
        <dbReference type="Proteomes" id="UP000002149"/>
    </source>
</evidence>
<dbReference type="STRING" id="214684.A0A0S2M5S4"/>
<organism evidence="3 4">
    <name type="scientific">Cryptococcus deneoformans (strain JEC21 / ATCC MYA-565)</name>
    <name type="common">Cryptococcus neoformans var. neoformans serotype D</name>
    <dbReference type="NCBI Taxonomy" id="214684"/>
    <lineage>
        <taxon>Eukaryota</taxon>
        <taxon>Fungi</taxon>
        <taxon>Dikarya</taxon>
        <taxon>Basidiomycota</taxon>
        <taxon>Agaricomycotina</taxon>
        <taxon>Tremellomycetes</taxon>
        <taxon>Tremellales</taxon>
        <taxon>Cryptococcaceae</taxon>
        <taxon>Cryptococcus</taxon>
        <taxon>Cryptococcus neoformans species complex</taxon>
    </lineage>
</organism>
<feature type="compositionally biased region" description="Pro residues" evidence="1">
    <location>
        <begin position="1"/>
        <end position="16"/>
    </location>
</feature>
<protein>
    <recommendedName>
        <fullName evidence="2">B30.2/SPRY domain-containing protein</fullName>
    </recommendedName>
</protein>
<feature type="compositionally biased region" description="Basic and acidic residues" evidence="1">
    <location>
        <begin position="67"/>
        <end position="83"/>
    </location>
</feature>
<feature type="compositionally biased region" description="Polar residues" evidence="1">
    <location>
        <begin position="50"/>
        <end position="65"/>
    </location>
</feature>
<dbReference type="InterPro" id="IPR050618">
    <property type="entry name" value="Ubq-SigPath_Reg"/>
</dbReference>
<dbReference type="KEGG" id="cne:CNH03255"/>
<evidence type="ECO:0000259" key="2">
    <source>
        <dbReference type="PROSITE" id="PS50188"/>
    </source>
</evidence>
<dbReference type="RefSeq" id="XP_024514589.1">
    <property type="nucleotide sequence ID" value="XM_024658671.1"/>
</dbReference>
<feature type="region of interest" description="Disordered" evidence="1">
    <location>
        <begin position="579"/>
        <end position="674"/>
    </location>
</feature>
<feature type="region of interest" description="Disordered" evidence="1">
    <location>
        <begin position="1215"/>
        <end position="1237"/>
    </location>
</feature>
<feature type="compositionally biased region" description="Low complexity" evidence="1">
    <location>
        <begin position="580"/>
        <end position="589"/>
    </location>
</feature>
<dbReference type="InterPro" id="IPR003877">
    <property type="entry name" value="SPRY_dom"/>
</dbReference>
<dbReference type="GO" id="GO:0043161">
    <property type="term" value="P:proteasome-mediated ubiquitin-dependent protein catabolic process"/>
    <property type="evidence" value="ECO:0000318"/>
    <property type="project" value="GO_Central"/>
</dbReference>
<feature type="compositionally biased region" description="Polar residues" evidence="1">
    <location>
        <begin position="273"/>
        <end position="282"/>
    </location>
</feature>
<dbReference type="SUPFAM" id="SSF49899">
    <property type="entry name" value="Concanavalin A-like lectins/glucanases"/>
    <property type="match status" value="1"/>
</dbReference>
<feature type="compositionally biased region" description="Low complexity" evidence="1">
    <location>
        <begin position="627"/>
        <end position="662"/>
    </location>
</feature>
<feature type="region of interest" description="Disordered" evidence="1">
    <location>
        <begin position="1"/>
        <end position="83"/>
    </location>
</feature>
<proteinExistence type="predicted"/>
<dbReference type="OrthoDB" id="25503at2759"/>
<evidence type="ECO:0000313" key="3">
    <source>
        <dbReference type="EMBL" id="ALO69506.1"/>
    </source>
</evidence>
<feature type="compositionally biased region" description="Low complexity" evidence="1">
    <location>
        <begin position="249"/>
        <end position="272"/>
    </location>
</feature>
<feature type="domain" description="B30.2/SPRY" evidence="2">
    <location>
        <begin position="721"/>
        <end position="996"/>
    </location>
</feature>